<proteinExistence type="predicted"/>
<protein>
    <submittedName>
        <fullName evidence="1">Uncharacterized protein</fullName>
    </submittedName>
</protein>
<dbReference type="Proteomes" id="UP000183404">
    <property type="component" value="Unassembled WGS sequence"/>
</dbReference>
<reference evidence="1 2" key="1">
    <citation type="submission" date="2016-10" db="EMBL/GenBank/DDBJ databases">
        <authorList>
            <person name="de Groot N.N."/>
        </authorList>
    </citation>
    <scope>NUCLEOTIDE SEQUENCE [LARGE SCALE GENOMIC DNA]</scope>
    <source>
        <strain evidence="1 2">DSM 569</strain>
    </source>
</reference>
<evidence type="ECO:0000313" key="1">
    <source>
        <dbReference type="EMBL" id="SDF16981.1"/>
    </source>
</evidence>
<name>A0A1G7IWD2_THETY</name>
<organism evidence="1 2">
    <name type="scientific">Thermoanaerobacter thermohydrosulfuricus</name>
    <name type="common">Clostridium thermohydrosulfuricum</name>
    <dbReference type="NCBI Taxonomy" id="1516"/>
    <lineage>
        <taxon>Bacteria</taxon>
        <taxon>Bacillati</taxon>
        <taxon>Bacillota</taxon>
        <taxon>Clostridia</taxon>
        <taxon>Thermoanaerobacterales</taxon>
        <taxon>Thermoanaerobacteraceae</taxon>
        <taxon>Thermoanaerobacter</taxon>
    </lineage>
</organism>
<evidence type="ECO:0000313" key="2">
    <source>
        <dbReference type="Proteomes" id="UP000183404"/>
    </source>
</evidence>
<dbReference type="RefSeq" id="WP_074592052.1">
    <property type="nucleotide sequence ID" value="NZ_FNBS01000005.1"/>
</dbReference>
<accession>A0A1G7IWD2</accession>
<dbReference type="AlphaFoldDB" id="A0A1G7IWD2"/>
<sequence>MSKNTAELGEVLEKKVQELSRNVKAKMPRCFICMDEGIILYKKKTPFGYFAEYPLHCVCEKGYEWMYEGKAMQKEVNKGQYRIPSVDEVFDIEELKKQNWENWLKKHEDKTEPIVQDQDWIQIEADLESIFDQEGDAE</sequence>
<gene>
    <name evidence="1" type="ORF">SAMN04244560_00349</name>
</gene>
<dbReference type="EMBL" id="FNBS01000005">
    <property type="protein sequence ID" value="SDF16981.1"/>
    <property type="molecule type" value="Genomic_DNA"/>
</dbReference>